<evidence type="ECO:0000313" key="3">
    <source>
        <dbReference type="Proteomes" id="UP001642360"/>
    </source>
</evidence>
<dbReference type="AlphaFoldDB" id="A0ABC8QNT7"/>
<protein>
    <recommendedName>
        <fullName evidence="4">Membrane-associated kinase regulator 6</fullName>
    </recommendedName>
</protein>
<dbReference type="InterPro" id="IPR044699">
    <property type="entry name" value="MAKR6"/>
</dbReference>
<dbReference type="PANTHER" id="PTHR34576">
    <property type="entry name" value="MEMBRANE-ASSOCIATED KINASE REGULATOR 6-RELATED"/>
    <property type="match status" value="1"/>
</dbReference>
<dbReference type="EMBL" id="CAUOFW020000447">
    <property type="protein sequence ID" value="CAK9134358.1"/>
    <property type="molecule type" value="Genomic_DNA"/>
</dbReference>
<proteinExistence type="predicted"/>
<comment type="caution">
    <text evidence="2">The sequence shown here is derived from an EMBL/GenBank/DDBJ whole genome shotgun (WGS) entry which is preliminary data.</text>
</comment>
<dbReference type="PANTHER" id="PTHR34576:SF14">
    <property type="entry name" value="MEMBRANE-ASSOCIATED KINASE REGULATOR 6"/>
    <property type="match status" value="1"/>
</dbReference>
<sequence length="270" mass="31235">MPMENCPLATDSFSYSWLTNRKPSVDGLDEEPLRPSPDSSNEATKDMKYEIVKSRRFFEEDQNFNFDTPVFKSPVTLVHADEIFSDGHIMPVYDNRSKIEAFNTSNSDTAIPLSSLSCRAVCPVDRIHCHFLRKWRKSSKRIFMKCFGFLRPWCLGVGCSRKSIRVDDIDGKVLEVHSWGNSLHESPQTQRSTACDWSHTKHISNKVDRYWRLKKTKRWNNSPQSSPPRNPSYSADGWCDTERSIYEAVLHCKRSIEEKEMAEEESDAEP</sequence>
<feature type="region of interest" description="Disordered" evidence="1">
    <location>
        <begin position="24"/>
        <end position="45"/>
    </location>
</feature>
<keyword evidence="3" id="KW-1185">Reference proteome</keyword>
<reference evidence="2 3" key="1">
    <citation type="submission" date="2024-02" db="EMBL/GenBank/DDBJ databases">
        <authorList>
            <person name="Vignale AGUSTIN F."/>
            <person name="Sosa J E."/>
            <person name="Modenutti C."/>
        </authorList>
    </citation>
    <scope>NUCLEOTIDE SEQUENCE [LARGE SCALE GENOMIC DNA]</scope>
</reference>
<accession>A0ABC8QNT7</accession>
<evidence type="ECO:0000256" key="1">
    <source>
        <dbReference type="SAM" id="MobiDB-lite"/>
    </source>
</evidence>
<name>A0ABC8QNT7_9AQUA</name>
<organism evidence="2 3">
    <name type="scientific">Ilex paraguariensis</name>
    <name type="common">yerba mate</name>
    <dbReference type="NCBI Taxonomy" id="185542"/>
    <lineage>
        <taxon>Eukaryota</taxon>
        <taxon>Viridiplantae</taxon>
        <taxon>Streptophyta</taxon>
        <taxon>Embryophyta</taxon>
        <taxon>Tracheophyta</taxon>
        <taxon>Spermatophyta</taxon>
        <taxon>Magnoliopsida</taxon>
        <taxon>eudicotyledons</taxon>
        <taxon>Gunneridae</taxon>
        <taxon>Pentapetalae</taxon>
        <taxon>asterids</taxon>
        <taxon>campanulids</taxon>
        <taxon>Aquifoliales</taxon>
        <taxon>Aquifoliaceae</taxon>
        <taxon>Ilex</taxon>
    </lineage>
</organism>
<dbReference type="Proteomes" id="UP001642360">
    <property type="component" value="Unassembled WGS sequence"/>
</dbReference>
<evidence type="ECO:0008006" key="4">
    <source>
        <dbReference type="Google" id="ProtNLM"/>
    </source>
</evidence>
<evidence type="ECO:0000313" key="2">
    <source>
        <dbReference type="EMBL" id="CAK9134358.1"/>
    </source>
</evidence>
<gene>
    <name evidence="2" type="ORF">ILEXP_LOCUS1296</name>
</gene>